<reference evidence="2" key="1">
    <citation type="journal article" date="2019" name="Int. J. Syst. Evol. Microbiol.">
        <title>The Global Catalogue of Microorganisms (GCM) 10K type strain sequencing project: providing services to taxonomists for standard genome sequencing and annotation.</title>
        <authorList>
            <consortium name="The Broad Institute Genomics Platform"/>
            <consortium name="The Broad Institute Genome Sequencing Center for Infectious Disease"/>
            <person name="Wu L."/>
            <person name="Ma J."/>
        </authorList>
    </citation>
    <scope>NUCLEOTIDE SEQUENCE [LARGE SCALE GENOMIC DNA]</scope>
    <source>
        <strain evidence="2">KCTC 42501</strain>
    </source>
</reference>
<gene>
    <name evidence="1" type="ORF">ACFOPI_03425</name>
</gene>
<keyword evidence="2" id="KW-1185">Reference proteome</keyword>
<organism evidence="1 2">
    <name type="scientific">Hydrogenophaga luteola</name>
    <dbReference type="NCBI Taxonomy" id="1591122"/>
    <lineage>
        <taxon>Bacteria</taxon>
        <taxon>Pseudomonadati</taxon>
        <taxon>Pseudomonadota</taxon>
        <taxon>Betaproteobacteria</taxon>
        <taxon>Burkholderiales</taxon>
        <taxon>Comamonadaceae</taxon>
        <taxon>Hydrogenophaga</taxon>
    </lineage>
</organism>
<evidence type="ECO:0000313" key="2">
    <source>
        <dbReference type="Proteomes" id="UP001595729"/>
    </source>
</evidence>
<protein>
    <submittedName>
        <fullName evidence="1">Uncharacterized protein</fullName>
    </submittedName>
</protein>
<name>A0ABV7VYK0_9BURK</name>
<accession>A0ABV7VYK0</accession>
<sequence>MGLGLMVGYLADVRQEDPEFADEFIGRIKAVEACLERQGLSGYSEPPDLPEDDWFSCEMVGYSGLHHLRRLAAYVALDQPLYTPSLEAPDDDPVVERYYEAVGDGDISDLPFQHLMLHGDAEGFYVPVDFVRVIDPGELFDDVGGAIGSAHRLLAECKALARVLELPEDLNCESDEVWEAASAPGAGKLRWQQFGIESFSCIRLIRGCEASIKTGAALVFC</sequence>
<evidence type="ECO:0000313" key="1">
    <source>
        <dbReference type="EMBL" id="MFC3682629.1"/>
    </source>
</evidence>
<dbReference type="Proteomes" id="UP001595729">
    <property type="component" value="Unassembled WGS sequence"/>
</dbReference>
<comment type="caution">
    <text evidence="1">The sequence shown here is derived from an EMBL/GenBank/DDBJ whole genome shotgun (WGS) entry which is preliminary data.</text>
</comment>
<proteinExistence type="predicted"/>
<dbReference type="EMBL" id="JBHRXX010000001">
    <property type="protein sequence ID" value="MFC3682629.1"/>
    <property type="molecule type" value="Genomic_DNA"/>
</dbReference>
<dbReference type="RefSeq" id="WP_382170773.1">
    <property type="nucleotide sequence ID" value="NZ_JBHRXX010000001.1"/>
</dbReference>